<evidence type="ECO:0000313" key="2">
    <source>
        <dbReference type="Proteomes" id="UP001224139"/>
    </source>
</evidence>
<sequence>MLKSPKNYFNREEQLWNKVNESWGEGFKGLSTVRGAEGDNKKCRYCGGDCEQVGEWVKQKKLHNKQMFFGAEFALHVCCDCYMKQNVYK</sequence>
<name>A0ABT7R6W5_9BACI</name>
<protein>
    <recommendedName>
        <fullName evidence="3">HNH endonuclease</fullName>
    </recommendedName>
</protein>
<dbReference type="RefSeq" id="WP_289359083.1">
    <property type="nucleotide sequence ID" value="NZ_JAUCFG010000002.1"/>
</dbReference>
<proteinExistence type="predicted"/>
<accession>A0ABT7R6W5</accession>
<dbReference type="Proteomes" id="UP001224139">
    <property type="component" value="Unassembled WGS sequence"/>
</dbReference>
<reference evidence="1 2" key="1">
    <citation type="submission" date="2023-06" db="EMBL/GenBank/DDBJ databases">
        <title>Comparative genomics of Bacillaceae isolates and their secondary metabolite potential.</title>
        <authorList>
            <person name="Song L."/>
            <person name="Nielsen L.J."/>
            <person name="Mohite O."/>
            <person name="Xu X."/>
            <person name="Weber T."/>
            <person name="Kovacs A.T."/>
        </authorList>
    </citation>
    <scope>NUCLEOTIDE SEQUENCE [LARGE SCALE GENOMIC DNA]</scope>
    <source>
        <strain evidence="1 2">DX2.1</strain>
    </source>
</reference>
<dbReference type="EMBL" id="JAUCFG010000002">
    <property type="protein sequence ID" value="MDM5438676.1"/>
    <property type="molecule type" value="Genomic_DNA"/>
</dbReference>
<comment type="caution">
    <text evidence="1">The sequence shown here is derived from an EMBL/GenBank/DDBJ whole genome shotgun (WGS) entry which is preliminary data.</text>
</comment>
<organism evidence="1 2">
    <name type="scientific">Bacillus hominis</name>
    <dbReference type="NCBI Taxonomy" id="2817478"/>
    <lineage>
        <taxon>Bacteria</taxon>
        <taxon>Bacillati</taxon>
        <taxon>Bacillota</taxon>
        <taxon>Bacilli</taxon>
        <taxon>Bacillales</taxon>
        <taxon>Bacillaceae</taxon>
        <taxon>Bacillus</taxon>
        <taxon>Bacillus cereus group</taxon>
    </lineage>
</organism>
<evidence type="ECO:0008006" key="3">
    <source>
        <dbReference type="Google" id="ProtNLM"/>
    </source>
</evidence>
<keyword evidence="2" id="KW-1185">Reference proteome</keyword>
<evidence type="ECO:0000313" key="1">
    <source>
        <dbReference type="EMBL" id="MDM5438676.1"/>
    </source>
</evidence>
<gene>
    <name evidence="1" type="ORF">QUG02_11140</name>
</gene>